<evidence type="ECO:0000256" key="7">
    <source>
        <dbReference type="RuleBase" id="RU000477"/>
    </source>
</evidence>
<dbReference type="InterPro" id="IPR000425">
    <property type="entry name" value="MIP"/>
</dbReference>
<evidence type="ECO:0000256" key="1">
    <source>
        <dbReference type="ARBA" id="ARBA00004141"/>
    </source>
</evidence>
<sequence length="159" mass="16046">MPSSSSPEFPSALLPTGSSSLLQALCGSFILFFVIASSSSHHMRSASLVGSHSAAEASQLNQGVDALLTLAGGAVNRRDDSAVGSLGKKSPSATSSAQIASPPAFSGGSMNPARSFGLAVYAGNWVYWVGPLIGGDLAGLVYGAVLIASYQPVADHDYA</sequence>
<proteinExistence type="inferred from homology"/>
<dbReference type="PANTHER" id="PTHR19139">
    <property type="entry name" value="AQUAPORIN TRANSPORTER"/>
    <property type="match status" value="1"/>
</dbReference>
<dbReference type="Gene3D" id="1.20.1080.10">
    <property type="entry name" value="Glycerol uptake facilitator protein"/>
    <property type="match status" value="1"/>
</dbReference>
<feature type="transmembrane region" description="Helical" evidence="8">
    <location>
        <begin position="20"/>
        <end position="38"/>
    </location>
</feature>
<keyword evidence="5 8" id="KW-1133">Transmembrane helix</keyword>
<dbReference type="PRINTS" id="PR00783">
    <property type="entry name" value="MINTRINSICP"/>
</dbReference>
<evidence type="ECO:0000256" key="6">
    <source>
        <dbReference type="ARBA" id="ARBA00023136"/>
    </source>
</evidence>
<keyword evidence="6 8" id="KW-0472">Membrane</keyword>
<evidence type="ECO:0000313" key="9">
    <source>
        <dbReference type="EMBL" id="KAK1602497.1"/>
    </source>
</evidence>
<evidence type="ECO:0000256" key="2">
    <source>
        <dbReference type="ARBA" id="ARBA00006175"/>
    </source>
</evidence>
<dbReference type="EMBL" id="JAUUTY010000244">
    <property type="protein sequence ID" value="KAK1602497.1"/>
    <property type="molecule type" value="Genomic_DNA"/>
</dbReference>
<organism evidence="9 10">
    <name type="scientific">Lolium multiflorum</name>
    <name type="common">Italian ryegrass</name>
    <name type="synonym">Lolium perenne subsp. multiflorum</name>
    <dbReference type="NCBI Taxonomy" id="4521"/>
    <lineage>
        <taxon>Eukaryota</taxon>
        <taxon>Viridiplantae</taxon>
        <taxon>Streptophyta</taxon>
        <taxon>Embryophyta</taxon>
        <taxon>Tracheophyta</taxon>
        <taxon>Spermatophyta</taxon>
        <taxon>Magnoliopsida</taxon>
        <taxon>Liliopsida</taxon>
        <taxon>Poales</taxon>
        <taxon>Poaceae</taxon>
        <taxon>BOP clade</taxon>
        <taxon>Pooideae</taxon>
        <taxon>Poodae</taxon>
        <taxon>Poeae</taxon>
        <taxon>Poeae Chloroplast Group 2 (Poeae type)</taxon>
        <taxon>Loliodinae</taxon>
        <taxon>Loliinae</taxon>
        <taxon>Lolium</taxon>
    </lineage>
</organism>
<name>A0AAD8QHD4_LOLMU</name>
<dbReference type="AlphaFoldDB" id="A0AAD8QHD4"/>
<accession>A0AAD8QHD4</accession>
<reference evidence="9" key="1">
    <citation type="submission" date="2023-07" db="EMBL/GenBank/DDBJ databases">
        <title>A chromosome-level genome assembly of Lolium multiflorum.</title>
        <authorList>
            <person name="Chen Y."/>
            <person name="Copetti D."/>
            <person name="Kolliker R."/>
            <person name="Studer B."/>
        </authorList>
    </citation>
    <scope>NUCLEOTIDE SEQUENCE</scope>
    <source>
        <strain evidence="9">02402/16</strain>
        <tissue evidence="9">Leaf</tissue>
    </source>
</reference>
<comment type="subcellular location">
    <subcellularLocation>
        <location evidence="1">Membrane</location>
        <topology evidence="1">Multi-pass membrane protein</topology>
    </subcellularLocation>
</comment>
<comment type="caution">
    <text evidence="9">The sequence shown here is derived from an EMBL/GenBank/DDBJ whole genome shotgun (WGS) entry which is preliminary data.</text>
</comment>
<comment type="similarity">
    <text evidence="2 7">Belongs to the MIP/aquaporin (TC 1.A.8) family.</text>
</comment>
<evidence type="ECO:0000256" key="8">
    <source>
        <dbReference type="SAM" id="Phobius"/>
    </source>
</evidence>
<dbReference type="Pfam" id="PF00230">
    <property type="entry name" value="MIP"/>
    <property type="match status" value="1"/>
</dbReference>
<dbReference type="Proteomes" id="UP001231189">
    <property type="component" value="Unassembled WGS sequence"/>
</dbReference>
<dbReference type="GO" id="GO:0005886">
    <property type="term" value="C:plasma membrane"/>
    <property type="evidence" value="ECO:0007669"/>
    <property type="project" value="TreeGrafter"/>
</dbReference>
<evidence type="ECO:0000256" key="5">
    <source>
        <dbReference type="ARBA" id="ARBA00022989"/>
    </source>
</evidence>
<protein>
    <submittedName>
        <fullName evidence="9">Uncharacterized protein</fullName>
    </submittedName>
</protein>
<keyword evidence="3 7" id="KW-0812">Transmembrane</keyword>
<keyword evidence="7" id="KW-0813">Transport</keyword>
<dbReference type="InterPro" id="IPR034294">
    <property type="entry name" value="Aquaporin_transptr"/>
</dbReference>
<evidence type="ECO:0000256" key="3">
    <source>
        <dbReference type="ARBA" id="ARBA00022692"/>
    </source>
</evidence>
<keyword evidence="10" id="KW-1185">Reference proteome</keyword>
<gene>
    <name evidence="9" type="ORF">QYE76_018211</name>
</gene>
<dbReference type="InterPro" id="IPR023271">
    <property type="entry name" value="Aquaporin-like"/>
</dbReference>
<dbReference type="PANTHER" id="PTHR19139:SF199">
    <property type="entry name" value="MIP17260P"/>
    <property type="match status" value="1"/>
</dbReference>
<dbReference type="GO" id="GO:0015250">
    <property type="term" value="F:water channel activity"/>
    <property type="evidence" value="ECO:0007669"/>
    <property type="project" value="TreeGrafter"/>
</dbReference>
<dbReference type="SUPFAM" id="SSF81338">
    <property type="entry name" value="Aquaporin-like"/>
    <property type="match status" value="1"/>
</dbReference>
<evidence type="ECO:0000256" key="4">
    <source>
        <dbReference type="ARBA" id="ARBA00022737"/>
    </source>
</evidence>
<evidence type="ECO:0000313" key="10">
    <source>
        <dbReference type="Proteomes" id="UP001231189"/>
    </source>
</evidence>
<keyword evidence="4" id="KW-0677">Repeat</keyword>